<evidence type="ECO:0000313" key="3">
    <source>
        <dbReference type="Proteomes" id="UP000216020"/>
    </source>
</evidence>
<dbReference type="RefSeq" id="WP_094855785.1">
    <property type="nucleotide sequence ID" value="NZ_NEVM01000005.1"/>
</dbReference>
<proteinExistence type="predicted"/>
<feature type="compositionally biased region" description="Basic and acidic residues" evidence="1">
    <location>
        <begin position="1"/>
        <end position="17"/>
    </location>
</feature>
<gene>
    <name evidence="2" type="ORF">CAL29_26035</name>
</gene>
<dbReference type="InterPro" id="IPR009389">
    <property type="entry name" value="DUF1045"/>
</dbReference>
<dbReference type="Pfam" id="PF06299">
    <property type="entry name" value="DUF1045"/>
    <property type="match status" value="1"/>
</dbReference>
<dbReference type="AlphaFoldDB" id="A0A261S1Z5"/>
<name>A0A261S1Z5_9BORD</name>
<evidence type="ECO:0008006" key="4">
    <source>
        <dbReference type="Google" id="ProtNLM"/>
    </source>
</evidence>
<feature type="region of interest" description="Disordered" evidence="1">
    <location>
        <begin position="61"/>
        <end position="81"/>
    </location>
</feature>
<accession>A0A261S1Z5</accession>
<evidence type="ECO:0000313" key="2">
    <source>
        <dbReference type="EMBL" id="OZI31374.1"/>
    </source>
</evidence>
<feature type="compositionally biased region" description="Basic and acidic residues" evidence="1">
    <location>
        <begin position="71"/>
        <end position="81"/>
    </location>
</feature>
<reference evidence="3" key="1">
    <citation type="submission" date="2017-05" db="EMBL/GenBank/DDBJ databases">
        <title>Complete and WGS of Bordetella genogroups.</title>
        <authorList>
            <person name="Spilker T."/>
            <person name="Lipuma J."/>
        </authorList>
    </citation>
    <scope>NUCLEOTIDE SEQUENCE [LARGE SCALE GENOMIC DNA]</scope>
    <source>
        <strain evidence="3">AU16122</strain>
    </source>
</reference>
<dbReference type="OrthoDB" id="5801437at2"/>
<comment type="caution">
    <text evidence="2">The sequence shown here is derived from an EMBL/GenBank/DDBJ whole genome shotgun (WGS) entry which is preliminary data.</text>
</comment>
<evidence type="ECO:0000256" key="1">
    <source>
        <dbReference type="SAM" id="MobiDB-lite"/>
    </source>
</evidence>
<keyword evidence="3" id="KW-1185">Reference proteome</keyword>
<dbReference type="Proteomes" id="UP000216020">
    <property type="component" value="Unassembled WGS sequence"/>
</dbReference>
<feature type="compositionally biased region" description="Low complexity" evidence="1">
    <location>
        <begin position="18"/>
        <end position="31"/>
    </location>
</feature>
<feature type="region of interest" description="Disordered" evidence="1">
    <location>
        <begin position="1"/>
        <end position="31"/>
    </location>
</feature>
<sequence>MSPDPQRARRLEAERAPEAPAAPAAVSRPSDAPARHAYRYAVYLAPTGAWRDIGSRWLGRDEESGAPLPRDAGDDPRRDAWTEAPRHYGLHATLKPPFRLAPGADAAGLDRAVRALARAHRSFGIALELRTLRGFLAWCLVEDEPAWGARQDDVAAGRAALHALADDAVRRLDPWRAPPSRDELARRLRADLDPAQRAMLETWGYPYVLDTFKFHITLTGHLAGDALAAARAQLAALGAGRLERPMPVDAVTVYVQPSPDAPFVVARHYGFDGATRDGAGADYLPPAAAGAAR</sequence>
<dbReference type="EMBL" id="NEVM01000005">
    <property type="protein sequence ID" value="OZI31374.1"/>
    <property type="molecule type" value="Genomic_DNA"/>
</dbReference>
<protein>
    <recommendedName>
        <fullName evidence="4">Phosphonate metabolism protein</fullName>
    </recommendedName>
</protein>
<organism evidence="2 3">
    <name type="scientific">Bordetella genomosp. 10</name>
    <dbReference type="NCBI Taxonomy" id="1416804"/>
    <lineage>
        <taxon>Bacteria</taxon>
        <taxon>Pseudomonadati</taxon>
        <taxon>Pseudomonadota</taxon>
        <taxon>Betaproteobacteria</taxon>
        <taxon>Burkholderiales</taxon>
        <taxon>Alcaligenaceae</taxon>
        <taxon>Bordetella</taxon>
    </lineage>
</organism>